<dbReference type="CDD" id="cd03784">
    <property type="entry name" value="GT1_Gtf-like"/>
    <property type="match status" value="3"/>
</dbReference>
<dbReference type="Gene3D" id="3.40.50.2000">
    <property type="entry name" value="Glycogen Phosphorylase B"/>
    <property type="match status" value="6"/>
</dbReference>
<dbReference type="CDD" id="cd00030">
    <property type="entry name" value="C2"/>
    <property type="match status" value="1"/>
</dbReference>
<reference evidence="5 6" key="1">
    <citation type="journal article" date="2021" name="bioRxiv">
        <title>The Gossypium anomalum genome as a resource for cotton improvement and evolutionary analysis of hybrid incompatibility.</title>
        <authorList>
            <person name="Grover C.E."/>
            <person name="Yuan D."/>
            <person name="Arick M.A."/>
            <person name="Miller E.R."/>
            <person name="Hu G."/>
            <person name="Peterson D.G."/>
            <person name="Wendel J.F."/>
            <person name="Udall J.A."/>
        </authorList>
    </citation>
    <scope>NUCLEOTIDE SEQUENCE [LARGE SCALE GENOMIC DNA]</scope>
    <source>
        <strain evidence="5">JFW-Udall</strain>
        <tissue evidence="5">Leaf</tissue>
    </source>
</reference>
<sequence length="1741" mass="195969">MGREIHMFFLPFLAHGHLIPTVDMAKLFASRGVKTTIVTTPVNASFFSNTIERSKESGINIGVELIKFPAVDVGLPEGCESTDLIPNLLDFELMSKFWRAVLMLQEPFEKLLQECKPDCMVADMFFPWATDVATKFGIPRLVFHGTSYFSLCATECIRLYEPHKKVQSDSEPFVVPNLPGDIEFTKNQLPDSVKQENENEFSKMVKAAREAELKSYGVVVNSFYELEGTYADYYRNVLGKKAWHVGPVSLCNRTTIDKLERGKKSTIDEHECLKWLDSKESNSVLYICFGSMANSTSAQLKQIAMALEVSEVQFIWVVRKPKNNEEDEDWLPEGFEKRMEGKGLIVRGWAPQVLILDHEAVGGFVTHCGWNSTLEGVCAGVPMVTWPTFAEQFYNEKLVTQVLKIGVAVGVQKWVRLEGDFVEREAIEKAVKEIMKSDRGEAMRNRAKALAEAAKKAVEKGGVFQGKMRREIHMFFLPFLAHGHLIPVVDMAKMLASRGVKTTIVTTPVNALLFSNTIERSKESGIHIGVELLNFPAVDVGLPEGCENVDLIPTSQDGNLEMITNFFQAALMLQQPFEKLLQERKPDCLVADTFFHWATDAANKFGIPRLVFHGISYFSLCASECMSLYKPYKKVQSDSQPFVVPNLPGDIKLTRNQVPDYVKQDAETNSTKLLKAIKEAELKSYGVVVNSFYELEAIYADYYRNVLGKKSWHVGPVSLCNGKNIDKVERGNKSAIDEQECLEWLESKEPNSVLYICFGSRTNFTSSQLKEIAMALEASELQFIWVVRKQKTNEEEDDWLPEGFEKRMEGKGLIIRGWAPQVLILDHEAVGGFVTHCGWNSTLEGVCAGVPMVTWPAFAEQFYNEKLLTQVLNIGVAVGAQKWVRLMGEFVEKEAIEKAVKEMMKGDKAEEMRNRAKALAGAAKKAVEKGGSSYSDLDALIEEISLRQMDSKPDPLRILFFPHLAHGHMIPTIDMARVFARQGVKATILTTHLNASFFSKVIERDRELGFEIDIVMIKFPSVEASLPEGIENISSITSQEMGYKLFKAVSLLQQPLQQVLEDCHPNCLVADGMFPWATEVARKVGIPRLVFYGTSYLACCVLDSFLRYEPLKNVTSDDQLFEVPGIPDKIMMTGLQQAAELRDSRTNTETTVVLHKLLEAEITSSGVIMNSFQELEPAYVQHYRKTLGRKTWHIGPLSLCNNDIEDKLERGNANAVSTHRVECLRWLDSKKPNSVLYICFGSVSWISPTQLNELAKGIEASGVDFIWVVRKTNKDEEEEDKEEWLPKGFEERMKGKGLIIRGWAPQLLILDHEAIGGFMTHCGWNSILESITAGVPMVTWPLSNEQFSNEKLVTDMVRVGVGVGAQECSKWMEGKKLLVTKENITSAISQLMVGEEANDMRNRASALKWMAKRAVEEGGSSHSDLKAFYNNKSLTRVPSIKERKNFSDANNPSFLWLIRKGKIKGTGDNAPILILRTSTTFFLVLFHVVFGYSRPPSTVVGCTNLKNTEWISRQDPYVCLEYGGTQHRTSTCTDGGKMPIFQEKFTFSLIEALREINVVVWNSNTVTYDDFICIGKVQLQRVLSYGYDDNPWPLQTKTGRYAGEARLIMRYEKAQNPVIPFAPSAPPYATSPYQFPPYSTLPQSYPTPSPYPAYPSYPSSMYPPPSTYPPPSAYPPPPLPSASRLLSATAVLKHPPQEIVQLVELKRSLGSNLVRWCWNYQWERITSRCDRKVCHSIEIYC</sequence>
<dbReference type="InterPro" id="IPR035892">
    <property type="entry name" value="C2_domain_sf"/>
</dbReference>
<feature type="domain" description="C2" evidence="4">
    <location>
        <begin position="1476"/>
        <end position="1592"/>
    </location>
</feature>
<dbReference type="EMBL" id="JAHUZN010000013">
    <property type="protein sequence ID" value="KAG8473569.1"/>
    <property type="molecule type" value="Genomic_DNA"/>
</dbReference>
<dbReference type="GO" id="GO:0035251">
    <property type="term" value="F:UDP-glucosyltransferase activity"/>
    <property type="evidence" value="ECO:0007669"/>
    <property type="project" value="TreeGrafter"/>
</dbReference>
<dbReference type="PROSITE" id="PS00375">
    <property type="entry name" value="UDPGT"/>
    <property type="match status" value="3"/>
</dbReference>
<evidence type="ECO:0000256" key="1">
    <source>
        <dbReference type="ARBA" id="ARBA00009995"/>
    </source>
</evidence>
<evidence type="ECO:0000256" key="2">
    <source>
        <dbReference type="ARBA" id="ARBA00022676"/>
    </source>
</evidence>
<evidence type="ECO:0000313" key="6">
    <source>
        <dbReference type="Proteomes" id="UP000701853"/>
    </source>
</evidence>
<dbReference type="PANTHER" id="PTHR48047:SF45">
    <property type="entry name" value="SCOPOLETIN GLUCOSYLTRANSFERASE-LIKE"/>
    <property type="match status" value="1"/>
</dbReference>
<dbReference type="InterPro" id="IPR000008">
    <property type="entry name" value="C2_dom"/>
</dbReference>
<keyword evidence="6" id="KW-1185">Reference proteome</keyword>
<protein>
    <recommendedName>
        <fullName evidence="4">C2 domain-containing protein</fullName>
    </recommendedName>
</protein>
<dbReference type="InterPro" id="IPR002213">
    <property type="entry name" value="UDP_glucos_trans"/>
</dbReference>
<dbReference type="Pfam" id="PF00168">
    <property type="entry name" value="C2"/>
    <property type="match status" value="1"/>
</dbReference>
<dbReference type="SUPFAM" id="SSF53756">
    <property type="entry name" value="UDP-Glycosyltransferase/glycogen phosphorylase"/>
    <property type="match status" value="3"/>
</dbReference>
<keyword evidence="3" id="KW-0808">Transferase</keyword>
<gene>
    <name evidence="5" type="ORF">CXB51_035824</name>
</gene>
<evidence type="ECO:0000313" key="5">
    <source>
        <dbReference type="EMBL" id="KAG8473569.1"/>
    </source>
</evidence>
<comment type="caution">
    <text evidence="5">The sequence shown here is derived from an EMBL/GenBank/DDBJ whole genome shotgun (WGS) entry which is preliminary data.</text>
</comment>
<dbReference type="FunFam" id="3.40.50.2000:FF:000071">
    <property type="entry name" value="Glycosyltransferase"/>
    <property type="match status" value="3"/>
</dbReference>
<evidence type="ECO:0000256" key="3">
    <source>
        <dbReference type="ARBA" id="ARBA00022679"/>
    </source>
</evidence>
<dbReference type="SUPFAM" id="SSF49562">
    <property type="entry name" value="C2 domain (Calcium/lipid-binding domain, CaLB)"/>
    <property type="match status" value="1"/>
</dbReference>
<name>A0A8J5YK45_9ROSI</name>
<proteinExistence type="inferred from homology"/>
<dbReference type="PANTHER" id="PTHR48047">
    <property type="entry name" value="GLYCOSYLTRANSFERASE"/>
    <property type="match status" value="1"/>
</dbReference>
<dbReference type="SMART" id="SM00239">
    <property type="entry name" value="C2"/>
    <property type="match status" value="1"/>
</dbReference>
<dbReference type="PROSITE" id="PS50004">
    <property type="entry name" value="C2"/>
    <property type="match status" value="1"/>
</dbReference>
<dbReference type="Proteomes" id="UP000701853">
    <property type="component" value="Chromosome 13"/>
</dbReference>
<dbReference type="Pfam" id="PF00201">
    <property type="entry name" value="UDPGT"/>
    <property type="match status" value="3"/>
</dbReference>
<keyword evidence="2" id="KW-0328">Glycosyltransferase</keyword>
<dbReference type="FunFam" id="3.40.50.2000:FF:000047">
    <property type="entry name" value="Glycosyltransferase"/>
    <property type="match status" value="3"/>
</dbReference>
<evidence type="ECO:0000259" key="4">
    <source>
        <dbReference type="PROSITE" id="PS50004"/>
    </source>
</evidence>
<dbReference type="Gene3D" id="2.60.40.150">
    <property type="entry name" value="C2 domain"/>
    <property type="match status" value="1"/>
</dbReference>
<organism evidence="5 6">
    <name type="scientific">Gossypium anomalum</name>
    <dbReference type="NCBI Taxonomy" id="47600"/>
    <lineage>
        <taxon>Eukaryota</taxon>
        <taxon>Viridiplantae</taxon>
        <taxon>Streptophyta</taxon>
        <taxon>Embryophyta</taxon>
        <taxon>Tracheophyta</taxon>
        <taxon>Spermatophyta</taxon>
        <taxon>Magnoliopsida</taxon>
        <taxon>eudicotyledons</taxon>
        <taxon>Gunneridae</taxon>
        <taxon>Pentapetalae</taxon>
        <taxon>rosids</taxon>
        <taxon>malvids</taxon>
        <taxon>Malvales</taxon>
        <taxon>Malvaceae</taxon>
        <taxon>Malvoideae</taxon>
        <taxon>Gossypium</taxon>
    </lineage>
</organism>
<dbReference type="InterPro" id="IPR035595">
    <property type="entry name" value="UDP_glycos_trans_CS"/>
</dbReference>
<comment type="similarity">
    <text evidence="1">Belongs to the UDP-glycosyltransferase family.</text>
</comment>
<accession>A0A8J5YK45</accession>
<dbReference type="OrthoDB" id="5835829at2759"/>